<name>A0A9W8HFU8_9FUNG</name>
<evidence type="ECO:0000313" key="2">
    <source>
        <dbReference type="Proteomes" id="UP001140217"/>
    </source>
</evidence>
<comment type="caution">
    <text evidence="1">The sequence shown here is derived from an EMBL/GenBank/DDBJ whole genome shotgun (WGS) entry which is preliminary data.</text>
</comment>
<organism evidence="1 2">
    <name type="scientific">Coemansia javaensis</name>
    <dbReference type="NCBI Taxonomy" id="2761396"/>
    <lineage>
        <taxon>Eukaryota</taxon>
        <taxon>Fungi</taxon>
        <taxon>Fungi incertae sedis</taxon>
        <taxon>Zoopagomycota</taxon>
        <taxon>Kickxellomycotina</taxon>
        <taxon>Kickxellomycetes</taxon>
        <taxon>Kickxellales</taxon>
        <taxon>Kickxellaceae</taxon>
        <taxon>Coemansia</taxon>
    </lineage>
</organism>
<proteinExistence type="predicted"/>
<dbReference type="EMBL" id="JANBUL010000011">
    <property type="protein sequence ID" value="KAJ2785445.1"/>
    <property type="molecule type" value="Genomic_DNA"/>
</dbReference>
<dbReference type="AlphaFoldDB" id="A0A9W8HFU8"/>
<evidence type="ECO:0008006" key="3">
    <source>
        <dbReference type="Google" id="ProtNLM"/>
    </source>
</evidence>
<dbReference type="Proteomes" id="UP001140217">
    <property type="component" value="Unassembled WGS sequence"/>
</dbReference>
<evidence type="ECO:0000313" key="1">
    <source>
        <dbReference type="EMBL" id="KAJ2785445.1"/>
    </source>
</evidence>
<reference evidence="1" key="1">
    <citation type="submission" date="2022-07" db="EMBL/GenBank/DDBJ databases">
        <title>Phylogenomic reconstructions and comparative analyses of Kickxellomycotina fungi.</title>
        <authorList>
            <person name="Reynolds N.K."/>
            <person name="Stajich J.E."/>
            <person name="Barry K."/>
            <person name="Grigoriev I.V."/>
            <person name="Crous P."/>
            <person name="Smith M.E."/>
        </authorList>
    </citation>
    <scope>NUCLEOTIDE SEQUENCE</scope>
    <source>
        <strain evidence="1">NBRC 105414</strain>
    </source>
</reference>
<accession>A0A9W8HFU8</accession>
<sequence>MFARMDIGKLPGDVLHMILRCAIDSPIEEYDAWKLHIPLLSICRRWRSVAAPLVYRRMYVVCCEDSSDDEGGSARTRGMGTRLNTNVNLAASTGHAHLFQPAEARRLETEIALAAAAVRGLMPSLTAIRSKGYGSGALVEALLGELAGLYSAQLARLASRRPIAVPEGACFAQMTHLDIRPSAQAGFRLPQVLAGALVSLSLRGIPTDCGWAAFTHDGGSGAIDEHCLLPASAALPARMSSLSVAGSSGAIVALSHAAIPATSKLSLSITSAAPGLQGAVQPALNRIMARAVVAADLSCTILEDTVPIDPGSVEWPGVTRLQLSAPLQMCAMVELLGRLPNLVQLGVFNVLLDATPKEAPAPGHPASPHVRVAPLNISLQELMLDHERGAYSDQAATAAIKYLALRLPLLRLLSAWTALDEDVLAFVNENKHAYPHLSGIRFSFGAGR</sequence>
<gene>
    <name evidence="1" type="ORF">H4R18_000528</name>
</gene>
<protein>
    <recommendedName>
        <fullName evidence="3">F-box domain-containing protein</fullName>
    </recommendedName>
</protein>
<dbReference type="OrthoDB" id="5565580at2759"/>
<keyword evidence="2" id="KW-1185">Reference proteome</keyword>